<dbReference type="Pfam" id="PF13671">
    <property type="entry name" value="AAA_33"/>
    <property type="match status" value="1"/>
</dbReference>
<dbReference type="Proteomes" id="UP001651050">
    <property type="component" value="Unassembled WGS sequence"/>
</dbReference>
<gene>
    <name evidence="1" type="ORF">M1843_17755</name>
</gene>
<dbReference type="InterPro" id="IPR027417">
    <property type="entry name" value="P-loop_NTPase"/>
</dbReference>
<proteinExistence type="predicted"/>
<dbReference type="RefSeq" id="WP_416345451.1">
    <property type="nucleotide sequence ID" value="NZ_JALQCY010000006.1"/>
</dbReference>
<accession>A0ABT0J835</accession>
<reference evidence="1 2" key="1">
    <citation type="submission" date="2022-02" db="EMBL/GenBank/DDBJ databases">
        <title>The car tank lid bacteriome: a reservoir of bacteria with potential in bioremediation of fuel.</title>
        <authorList>
            <person name="Vidal-Verdu A."/>
            <person name="Gomez-Martinez D."/>
            <person name="Latorre-Perez A."/>
            <person name="Pereto J."/>
            <person name="Porcar M."/>
        </authorList>
    </citation>
    <scope>NUCLEOTIDE SEQUENCE [LARGE SCALE GENOMIC DNA]</scope>
    <source>
        <strain evidence="1 2">4D.3</strain>
    </source>
</reference>
<keyword evidence="1" id="KW-0547">Nucleotide-binding</keyword>
<name>A0ABT0J835_9MICO</name>
<sequence length="174" mass="18149">MGEGRRRSGTTLLLLNGLPGVGKSTVAAALAALRAGTLVLDVDVVRALISGDPADTAEPARRLALDMARSHLRSGADVVVPQLVARPDQVVRFERSAAGAGARFAHVLLVATPETRARRVAHDVATHRQGLDPAVLDAYDEGLRRVADLPGVVRVDADAEPGGVAHQVEPLLDG</sequence>
<evidence type="ECO:0000313" key="1">
    <source>
        <dbReference type="EMBL" id="MCK9795594.1"/>
    </source>
</evidence>
<dbReference type="SUPFAM" id="SSF52540">
    <property type="entry name" value="P-loop containing nucleoside triphosphate hydrolases"/>
    <property type="match status" value="1"/>
</dbReference>
<protein>
    <submittedName>
        <fullName evidence="1">ATP-binding protein</fullName>
    </submittedName>
</protein>
<comment type="caution">
    <text evidence="1">The sequence shown here is derived from an EMBL/GenBank/DDBJ whole genome shotgun (WGS) entry which is preliminary data.</text>
</comment>
<dbReference type="GO" id="GO:0005524">
    <property type="term" value="F:ATP binding"/>
    <property type="evidence" value="ECO:0007669"/>
    <property type="project" value="UniProtKB-KW"/>
</dbReference>
<organism evidence="1 2">
    <name type="scientific">Isoptericola peretonis</name>
    <dbReference type="NCBI Taxonomy" id="2918523"/>
    <lineage>
        <taxon>Bacteria</taxon>
        <taxon>Bacillati</taxon>
        <taxon>Actinomycetota</taxon>
        <taxon>Actinomycetes</taxon>
        <taxon>Micrococcales</taxon>
        <taxon>Promicromonosporaceae</taxon>
        <taxon>Isoptericola</taxon>
    </lineage>
</organism>
<keyword evidence="1" id="KW-0067">ATP-binding</keyword>
<evidence type="ECO:0000313" key="2">
    <source>
        <dbReference type="Proteomes" id="UP001651050"/>
    </source>
</evidence>
<dbReference type="EMBL" id="JALQCY010000006">
    <property type="protein sequence ID" value="MCK9795594.1"/>
    <property type="molecule type" value="Genomic_DNA"/>
</dbReference>
<dbReference type="Gene3D" id="3.40.50.300">
    <property type="entry name" value="P-loop containing nucleotide triphosphate hydrolases"/>
    <property type="match status" value="1"/>
</dbReference>
<keyword evidence="2" id="KW-1185">Reference proteome</keyword>